<evidence type="ECO:0000256" key="5">
    <source>
        <dbReference type="HAMAP-Rule" id="MF_00265"/>
    </source>
</evidence>
<name>A0ABP9VCS9_9DEIO</name>
<comment type="caution">
    <text evidence="7">The sequence shown here is derived from an EMBL/GenBank/DDBJ whole genome shotgun (WGS) entry which is preliminary data.</text>
</comment>
<feature type="binding site" evidence="5">
    <location>
        <position position="108"/>
    </location>
    <ligand>
        <name>Mg(2+)</name>
        <dbReference type="ChEBI" id="CHEBI:18420"/>
    </ligand>
</feature>
<dbReference type="EMBL" id="BAABRN010000036">
    <property type="protein sequence ID" value="GAA5503042.1"/>
    <property type="molecule type" value="Genomic_DNA"/>
</dbReference>
<dbReference type="GO" id="GO:0004519">
    <property type="term" value="F:endonuclease activity"/>
    <property type="evidence" value="ECO:0007669"/>
    <property type="project" value="UniProtKB-KW"/>
</dbReference>
<feature type="domain" description="PIN" evidence="6">
    <location>
        <begin position="11"/>
        <end position="134"/>
    </location>
</feature>
<evidence type="ECO:0000256" key="1">
    <source>
        <dbReference type="ARBA" id="ARBA00022649"/>
    </source>
</evidence>
<evidence type="ECO:0000256" key="4">
    <source>
        <dbReference type="ARBA" id="ARBA00022801"/>
    </source>
</evidence>
<organism evidence="7 8">
    <name type="scientific">Deinococcus xinjiangensis</name>
    <dbReference type="NCBI Taxonomy" id="457454"/>
    <lineage>
        <taxon>Bacteria</taxon>
        <taxon>Thermotogati</taxon>
        <taxon>Deinococcota</taxon>
        <taxon>Deinococci</taxon>
        <taxon>Deinococcales</taxon>
        <taxon>Deinococcaceae</taxon>
        <taxon>Deinococcus</taxon>
    </lineage>
</organism>
<dbReference type="RefSeq" id="WP_353543015.1">
    <property type="nucleotide sequence ID" value="NZ_BAABRN010000036.1"/>
</dbReference>
<keyword evidence="4 5" id="KW-0378">Hydrolase</keyword>
<evidence type="ECO:0000256" key="2">
    <source>
        <dbReference type="ARBA" id="ARBA00022722"/>
    </source>
</evidence>
<keyword evidence="7" id="KW-0255">Endonuclease</keyword>
<keyword evidence="1 5" id="KW-1277">Toxin-antitoxin system</keyword>
<evidence type="ECO:0000313" key="8">
    <source>
        <dbReference type="Proteomes" id="UP001458946"/>
    </source>
</evidence>
<evidence type="ECO:0000313" key="7">
    <source>
        <dbReference type="EMBL" id="GAA5503042.1"/>
    </source>
</evidence>
<dbReference type="Gene3D" id="3.40.50.1010">
    <property type="entry name" value="5'-nuclease"/>
    <property type="match status" value="1"/>
</dbReference>
<sequence length="145" mass="15676">MVNPSKIVLTFFDASTLFAALTAEHPQHAWARAQRVRAEQVGLSTHTLAETYKVLTMHPHVRLPAAEALALLRAVRQSSLTISLNDTDYFAALERCEQQHLSGSVIFDALIAQAALKAGAGSLVTLNSKDFLRLGEDIAALVVSP</sequence>
<comment type="cofactor">
    <cofactor evidence="5">
        <name>Mg(2+)</name>
        <dbReference type="ChEBI" id="CHEBI:18420"/>
    </cofactor>
</comment>
<dbReference type="EC" id="3.1.-.-" evidence="5"/>
<comment type="similarity">
    <text evidence="5">Belongs to the PINc/VapC protein family.</text>
</comment>
<dbReference type="InterPro" id="IPR002716">
    <property type="entry name" value="PIN_dom"/>
</dbReference>
<dbReference type="InterPro" id="IPR029060">
    <property type="entry name" value="PIN-like_dom_sf"/>
</dbReference>
<evidence type="ECO:0000259" key="6">
    <source>
        <dbReference type="Pfam" id="PF01850"/>
    </source>
</evidence>
<keyword evidence="5" id="KW-0800">Toxin</keyword>
<dbReference type="HAMAP" id="MF_00265">
    <property type="entry name" value="VapC_Nob1"/>
    <property type="match status" value="1"/>
</dbReference>
<accession>A0ABP9VCS9</accession>
<feature type="binding site" evidence="5">
    <location>
        <position position="13"/>
    </location>
    <ligand>
        <name>Mg(2+)</name>
        <dbReference type="ChEBI" id="CHEBI:18420"/>
    </ligand>
</feature>
<dbReference type="InterPro" id="IPR022907">
    <property type="entry name" value="VapC_family"/>
</dbReference>
<reference evidence="7 8" key="1">
    <citation type="submission" date="2024-02" db="EMBL/GenBank/DDBJ databases">
        <title>Deinococcus xinjiangensis NBRC 107630.</title>
        <authorList>
            <person name="Ichikawa N."/>
            <person name="Katano-Makiyama Y."/>
            <person name="Hidaka K."/>
        </authorList>
    </citation>
    <scope>NUCLEOTIDE SEQUENCE [LARGE SCALE GENOMIC DNA]</scope>
    <source>
        <strain evidence="7 8">NBRC 107630</strain>
    </source>
</reference>
<gene>
    <name evidence="7" type="primary">vapC_3</name>
    <name evidence="5" type="synonym">vapC</name>
    <name evidence="7" type="ORF">Dxin01_02791</name>
</gene>
<protein>
    <recommendedName>
        <fullName evidence="5">Ribonuclease VapC</fullName>
        <shortName evidence="5">RNase VapC</shortName>
        <ecNumber evidence="5">3.1.-.-</ecNumber>
    </recommendedName>
    <alternativeName>
        <fullName evidence="5">Toxin VapC</fullName>
    </alternativeName>
</protein>
<keyword evidence="8" id="KW-1185">Reference proteome</keyword>
<dbReference type="SUPFAM" id="SSF88723">
    <property type="entry name" value="PIN domain-like"/>
    <property type="match status" value="1"/>
</dbReference>
<dbReference type="Pfam" id="PF01850">
    <property type="entry name" value="PIN"/>
    <property type="match status" value="1"/>
</dbReference>
<dbReference type="Proteomes" id="UP001458946">
    <property type="component" value="Unassembled WGS sequence"/>
</dbReference>
<comment type="function">
    <text evidence="5">Toxic component of a toxin-antitoxin (TA) system. An RNase.</text>
</comment>
<keyword evidence="3 5" id="KW-0479">Metal-binding</keyword>
<keyword evidence="2 5" id="KW-0540">Nuclease</keyword>
<keyword evidence="5" id="KW-0460">Magnesium</keyword>
<evidence type="ECO:0000256" key="3">
    <source>
        <dbReference type="ARBA" id="ARBA00022723"/>
    </source>
</evidence>
<proteinExistence type="inferred from homology"/>